<comment type="catalytic activity">
    <reaction evidence="11">
        <text>L-seryl-[protein] + ATP = O-phospho-L-seryl-[protein] + ADP + H(+)</text>
        <dbReference type="Rhea" id="RHEA:17989"/>
        <dbReference type="Rhea" id="RHEA-COMP:9863"/>
        <dbReference type="Rhea" id="RHEA-COMP:11604"/>
        <dbReference type="ChEBI" id="CHEBI:15378"/>
        <dbReference type="ChEBI" id="CHEBI:29999"/>
        <dbReference type="ChEBI" id="CHEBI:30616"/>
        <dbReference type="ChEBI" id="CHEBI:83421"/>
        <dbReference type="ChEBI" id="CHEBI:456216"/>
        <dbReference type="EC" id="2.7.11.1"/>
    </reaction>
</comment>
<comment type="catalytic activity">
    <reaction evidence="11">
        <text>L-threonyl-[protein] + ATP = O-phospho-L-threonyl-[protein] + ADP + H(+)</text>
        <dbReference type="Rhea" id="RHEA:46608"/>
        <dbReference type="Rhea" id="RHEA-COMP:11060"/>
        <dbReference type="Rhea" id="RHEA-COMP:11605"/>
        <dbReference type="ChEBI" id="CHEBI:15378"/>
        <dbReference type="ChEBI" id="CHEBI:30013"/>
        <dbReference type="ChEBI" id="CHEBI:30616"/>
        <dbReference type="ChEBI" id="CHEBI:61977"/>
        <dbReference type="ChEBI" id="CHEBI:456216"/>
        <dbReference type="EC" id="2.7.11.1"/>
    </reaction>
</comment>
<dbReference type="PANTHER" id="PTHR39573">
    <property type="entry name" value="STRESS RESPONSE KINASE A"/>
    <property type="match status" value="1"/>
</dbReference>
<feature type="active site" evidence="11">
    <location>
        <position position="225"/>
    </location>
</feature>
<feature type="site" description="ATP" evidence="11">
    <location>
        <position position="41"/>
    </location>
</feature>
<dbReference type="Gene3D" id="1.20.1270.170">
    <property type="match status" value="1"/>
</dbReference>
<evidence type="ECO:0000256" key="7">
    <source>
        <dbReference type="ARBA" id="ARBA00022777"/>
    </source>
</evidence>
<feature type="active site" description="Proton acceptor" evidence="11">
    <location>
        <position position="208"/>
    </location>
</feature>
<keyword evidence="9 11" id="KW-0460">Magnesium</keyword>
<evidence type="ECO:0000256" key="8">
    <source>
        <dbReference type="ARBA" id="ARBA00022840"/>
    </source>
</evidence>
<evidence type="ECO:0000256" key="3">
    <source>
        <dbReference type="ARBA" id="ARBA00022553"/>
    </source>
</evidence>
<dbReference type="Proteomes" id="UP000521199">
    <property type="component" value="Unassembled WGS sequence"/>
</dbReference>
<organism evidence="13 14">
    <name type="scientific">Chiayiivirga flava</name>
    <dbReference type="NCBI Taxonomy" id="659595"/>
    <lineage>
        <taxon>Bacteria</taxon>
        <taxon>Pseudomonadati</taxon>
        <taxon>Pseudomonadota</taxon>
        <taxon>Gammaproteobacteria</taxon>
        <taxon>Lysobacterales</taxon>
        <taxon>Lysobacteraceae</taxon>
        <taxon>Chiayiivirga</taxon>
    </lineage>
</organism>
<dbReference type="InterPro" id="IPR032882">
    <property type="entry name" value="SrkA/RdoA"/>
</dbReference>
<feature type="binding site" evidence="11">
    <location>
        <position position="225"/>
    </location>
    <ligand>
        <name>Mg(2+)</name>
        <dbReference type="ChEBI" id="CHEBI:18420"/>
    </ligand>
</feature>
<dbReference type="AlphaFoldDB" id="A0A7W8D956"/>
<dbReference type="InterPro" id="IPR002575">
    <property type="entry name" value="Aminoglycoside_PTrfase"/>
</dbReference>
<keyword evidence="2 11" id="KW-0723">Serine/threonine-protein kinase</keyword>
<dbReference type="GO" id="GO:0005737">
    <property type="term" value="C:cytoplasm"/>
    <property type="evidence" value="ECO:0007669"/>
    <property type="project" value="UniProtKB-SubCell"/>
</dbReference>
<sequence>MTRPPAPDNDTPYADLGPDTVLDAVDALGFATDGRVLALNSYENRVYRIGIDAAPPLIAKFYRPGRWSDAGIGEEHRFGAELHDADLSVVAPLALRGATLHRHAGYRFALFPMQGGHAPELEHRGTLQQLGRTLARMHAVGARARFAHRPRLDIATFGREPVRYLHQARWLPPTLAASFARLAEALLLHCEAAWQRAGDVTPLRLHGDCHPGNILWRDDQAHFVDLDDCLTGPAVQDLWMLLSGDAAEQRRQFEQLLEGYGEFRDFDWRERHLIEALRTLRLLHYHAWIARRWHDPAFPRAFPWFAEPRHWEGVIVQMQEQLDALQDPAFD</sequence>
<feature type="domain" description="Aminoglycoside phosphotransferase" evidence="12">
    <location>
        <begin position="40"/>
        <end position="271"/>
    </location>
</feature>
<evidence type="ECO:0000256" key="6">
    <source>
        <dbReference type="ARBA" id="ARBA00022741"/>
    </source>
</evidence>
<evidence type="ECO:0000259" key="12">
    <source>
        <dbReference type="Pfam" id="PF01636"/>
    </source>
</evidence>
<dbReference type="Gene3D" id="3.30.200.70">
    <property type="match status" value="1"/>
</dbReference>
<evidence type="ECO:0000256" key="4">
    <source>
        <dbReference type="ARBA" id="ARBA00022679"/>
    </source>
</evidence>
<evidence type="ECO:0000256" key="2">
    <source>
        <dbReference type="ARBA" id="ARBA00022527"/>
    </source>
</evidence>
<keyword evidence="3 11" id="KW-0597">Phosphoprotein</keyword>
<evidence type="ECO:0000256" key="5">
    <source>
        <dbReference type="ARBA" id="ARBA00022723"/>
    </source>
</evidence>
<comment type="function">
    <text evidence="11">A protein kinase that phosphorylates Ser and Thr residues. Probably acts to suppress the effects of stress linked to accumulation of reactive oxygen species. Probably involved in the extracytoplasmic stress response.</text>
</comment>
<keyword evidence="14" id="KW-1185">Reference proteome</keyword>
<accession>A0A7W8D956</accession>
<keyword evidence="4 11" id="KW-0808">Transferase</keyword>
<comment type="similarity">
    <text evidence="11">Belongs to the SrkA/RdoA protein kinase family.</text>
</comment>
<comment type="subunit">
    <text evidence="11">Monomer.</text>
</comment>
<evidence type="ECO:0000256" key="11">
    <source>
        <dbReference type="HAMAP-Rule" id="MF_01497"/>
    </source>
</evidence>
<comment type="subcellular location">
    <subcellularLocation>
        <location evidence="11">Cytoplasm</location>
    </subcellularLocation>
</comment>
<proteinExistence type="inferred from homology"/>
<keyword evidence="8 11" id="KW-0067">ATP-binding</keyword>
<comment type="caution">
    <text evidence="13">The sequence shown here is derived from an EMBL/GenBank/DDBJ whole genome shotgun (WGS) entry which is preliminary data.</text>
</comment>
<dbReference type="SUPFAM" id="SSF56112">
    <property type="entry name" value="Protein kinase-like (PK-like)"/>
    <property type="match status" value="1"/>
</dbReference>
<dbReference type="EC" id="2.7.11.1" evidence="11"/>
<protein>
    <recommendedName>
        <fullName evidence="11">Stress response kinase A</fullName>
        <ecNumber evidence="11">2.7.11.1</ecNumber>
    </recommendedName>
    <alternativeName>
        <fullName evidence="11">Serine/threonine-protein kinase SrkA</fullName>
    </alternativeName>
</protein>
<name>A0A7W8D956_9GAMM</name>
<dbReference type="RefSeq" id="WP_183961598.1">
    <property type="nucleotide sequence ID" value="NZ_JACHHP010000004.1"/>
</dbReference>
<dbReference type="GO" id="GO:0005524">
    <property type="term" value="F:ATP binding"/>
    <property type="evidence" value="ECO:0007669"/>
    <property type="project" value="UniProtKB-UniRule"/>
</dbReference>
<dbReference type="Pfam" id="PF01636">
    <property type="entry name" value="APH"/>
    <property type="match status" value="1"/>
</dbReference>
<reference evidence="13 14" key="1">
    <citation type="submission" date="2020-08" db="EMBL/GenBank/DDBJ databases">
        <title>Genomic Encyclopedia of Type Strains, Phase IV (KMG-IV): sequencing the most valuable type-strain genomes for metagenomic binning, comparative biology and taxonomic classification.</title>
        <authorList>
            <person name="Goeker M."/>
        </authorList>
    </citation>
    <scope>NUCLEOTIDE SEQUENCE [LARGE SCALE GENOMIC DNA]</scope>
    <source>
        <strain evidence="13 14">DSM 24163</strain>
    </source>
</reference>
<keyword evidence="7 11" id="KW-0418">Kinase</keyword>
<gene>
    <name evidence="11" type="primary">srkA</name>
    <name evidence="13" type="ORF">HNQ52_002622</name>
</gene>
<dbReference type="GO" id="GO:0000287">
    <property type="term" value="F:magnesium ion binding"/>
    <property type="evidence" value="ECO:0007669"/>
    <property type="project" value="UniProtKB-UniRule"/>
</dbReference>
<dbReference type="HAMAP" id="MF_01497">
    <property type="entry name" value="SrkA_kinase"/>
    <property type="match status" value="1"/>
</dbReference>
<dbReference type="PANTHER" id="PTHR39573:SF1">
    <property type="entry name" value="STRESS RESPONSE KINASE A"/>
    <property type="match status" value="1"/>
</dbReference>
<dbReference type="NCBIfam" id="NF008738">
    <property type="entry name" value="PRK11768.1"/>
    <property type="match status" value="1"/>
</dbReference>
<comment type="cofactor">
    <cofactor evidence="11">
        <name>Mg(2+)</name>
        <dbReference type="ChEBI" id="CHEBI:18420"/>
    </cofactor>
</comment>
<feature type="binding site" evidence="11">
    <location>
        <position position="213"/>
    </location>
    <ligand>
        <name>Mg(2+)</name>
        <dbReference type="ChEBI" id="CHEBI:18420"/>
    </ligand>
</feature>
<keyword evidence="10 11" id="KW-0346">Stress response</keyword>
<evidence type="ECO:0000313" key="13">
    <source>
        <dbReference type="EMBL" id="MBB5209072.1"/>
    </source>
</evidence>
<evidence type="ECO:0000256" key="9">
    <source>
        <dbReference type="ARBA" id="ARBA00022842"/>
    </source>
</evidence>
<keyword evidence="6 11" id="KW-0547">Nucleotide-binding</keyword>
<dbReference type="Gene3D" id="1.10.510.10">
    <property type="entry name" value="Transferase(Phosphotransferase) domain 1"/>
    <property type="match status" value="1"/>
</dbReference>
<keyword evidence="5 11" id="KW-0479">Metal-binding</keyword>
<evidence type="ECO:0000256" key="1">
    <source>
        <dbReference type="ARBA" id="ARBA00022490"/>
    </source>
</evidence>
<dbReference type="EMBL" id="JACHHP010000004">
    <property type="protein sequence ID" value="MBB5209072.1"/>
    <property type="molecule type" value="Genomic_DNA"/>
</dbReference>
<dbReference type="InterPro" id="IPR011009">
    <property type="entry name" value="Kinase-like_dom_sf"/>
</dbReference>
<dbReference type="GO" id="GO:0004674">
    <property type="term" value="F:protein serine/threonine kinase activity"/>
    <property type="evidence" value="ECO:0007669"/>
    <property type="project" value="UniProtKB-UniRule"/>
</dbReference>
<evidence type="ECO:0000313" key="14">
    <source>
        <dbReference type="Proteomes" id="UP000521199"/>
    </source>
</evidence>
<keyword evidence="1 11" id="KW-0963">Cytoplasm</keyword>
<evidence type="ECO:0000256" key="10">
    <source>
        <dbReference type="ARBA" id="ARBA00023016"/>
    </source>
</evidence>